<evidence type="ECO:0000313" key="7">
    <source>
        <dbReference type="Proteomes" id="UP001611263"/>
    </source>
</evidence>
<dbReference type="PANTHER" id="PTHR30085:SF6">
    <property type="entry name" value="ABC TRANSPORTER GLUTAMINE-BINDING PROTEIN GLNH"/>
    <property type="match status" value="1"/>
</dbReference>
<feature type="domain" description="Solute-binding protein family 3/N-terminal" evidence="5">
    <location>
        <begin position="115"/>
        <end position="337"/>
    </location>
</feature>
<dbReference type="CDD" id="cd13690">
    <property type="entry name" value="PBP2_GluB"/>
    <property type="match status" value="1"/>
</dbReference>
<organism evidence="6 7">
    <name type="scientific">Nocardia carnea</name>
    <dbReference type="NCBI Taxonomy" id="37328"/>
    <lineage>
        <taxon>Bacteria</taxon>
        <taxon>Bacillati</taxon>
        <taxon>Actinomycetota</taxon>
        <taxon>Actinomycetes</taxon>
        <taxon>Mycobacteriales</taxon>
        <taxon>Nocardiaceae</taxon>
        <taxon>Nocardia</taxon>
    </lineage>
</organism>
<dbReference type="Proteomes" id="UP001611263">
    <property type="component" value="Unassembled WGS sequence"/>
</dbReference>
<keyword evidence="2" id="KW-0813">Transport</keyword>
<keyword evidence="7" id="KW-1185">Reference proteome</keyword>
<protein>
    <submittedName>
        <fullName evidence="6">Glutamate ABC transporter substrate-binding protein</fullName>
    </submittedName>
</protein>
<dbReference type="Pfam" id="PF00497">
    <property type="entry name" value="SBP_bac_3"/>
    <property type="match status" value="1"/>
</dbReference>
<name>A0ABW7TRM3_9NOCA</name>
<comment type="caution">
    <text evidence="6">The sequence shown here is derived from an EMBL/GenBank/DDBJ whole genome shotgun (WGS) entry which is preliminary data.</text>
</comment>
<dbReference type="Gene3D" id="3.40.190.10">
    <property type="entry name" value="Periplasmic binding protein-like II"/>
    <property type="match status" value="2"/>
</dbReference>
<evidence type="ECO:0000256" key="3">
    <source>
        <dbReference type="ARBA" id="ARBA00022729"/>
    </source>
</evidence>
<dbReference type="GeneID" id="93507557"/>
<keyword evidence="3" id="KW-0732">Signal</keyword>
<comment type="similarity">
    <text evidence="1">Belongs to the bacterial solute-binding protein 3 family.</text>
</comment>
<feature type="compositionally biased region" description="Pro residues" evidence="4">
    <location>
        <begin position="1"/>
        <end position="11"/>
    </location>
</feature>
<sequence length="350" mass="37567">MRSAPNPPHPAARPRPRRTGRALPRSGVRSWALRSAIACTALLLAGCATGPGPHSETPHGDYAEPPLPAQATAIPSDAPVQLPDDPDCGDPTASLRPAGPAATGPALNRIRARGRLLVGLDTGSNLFSFRDPNSGVIVGFDADIAREVARDLFGDPDRIEYRSLGSEEREDALIDRRVDMVVKTMTITCARLQRVAFSTVYLQAHQRVLAVQGSGIESLKDLAGKRVCTIRSTTSLEHIRRIQPKASILTVPTWADCLVVLQQRQVDAVSTDDSILAGLAAQDPHTELVGPSISQEPYGIGIPKGDEDLVRLVNGTLDRIRADGTWSRLYSQWLSALGPTPAPPPATYRD</sequence>
<accession>A0ABW7TRM3</accession>
<dbReference type="EMBL" id="JBIRUQ010000006">
    <property type="protein sequence ID" value="MFI1463694.1"/>
    <property type="molecule type" value="Genomic_DNA"/>
</dbReference>
<dbReference type="InterPro" id="IPR001638">
    <property type="entry name" value="Solute-binding_3/MltF_N"/>
</dbReference>
<dbReference type="SMART" id="SM00062">
    <property type="entry name" value="PBPb"/>
    <property type="match status" value="1"/>
</dbReference>
<gene>
    <name evidence="6" type="ORF">ACH4WX_23490</name>
</gene>
<evidence type="ECO:0000313" key="6">
    <source>
        <dbReference type="EMBL" id="MFI1463694.1"/>
    </source>
</evidence>
<evidence type="ECO:0000256" key="1">
    <source>
        <dbReference type="ARBA" id="ARBA00010333"/>
    </source>
</evidence>
<reference evidence="6 7" key="1">
    <citation type="submission" date="2024-10" db="EMBL/GenBank/DDBJ databases">
        <title>The Natural Products Discovery Center: Release of the First 8490 Sequenced Strains for Exploring Actinobacteria Biosynthetic Diversity.</title>
        <authorList>
            <person name="Kalkreuter E."/>
            <person name="Kautsar S.A."/>
            <person name="Yang D."/>
            <person name="Bader C.D."/>
            <person name="Teijaro C.N."/>
            <person name="Fluegel L."/>
            <person name="Davis C.M."/>
            <person name="Simpson J.R."/>
            <person name="Lauterbach L."/>
            <person name="Steele A.D."/>
            <person name="Gui C."/>
            <person name="Meng S."/>
            <person name="Li G."/>
            <person name="Viehrig K."/>
            <person name="Ye F."/>
            <person name="Su P."/>
            <person name="Kiefer A.F."/>
            <person name="Nichols A."/>
            <person name="Cepeda A.J."/>
            <person name="Yan W."/>
            <person name="Fan B."/>
            <person name="Jiang Y."/>
            <person name="Adhikari A."/>
            <person name="Zheng C.-J."/>
            <person name="Schuster L."/>
            <person name="Cowan T.M."/>
            <person name="Smanski M.J."/>
            <person name="Chevrette M.G."/>
            <person name="De Carvalho L.P.S."/>
            <person name="Shen B."/>
        </authorList>
    </citation>
    <scope>NUCLEOTIDE SEQUENCE [LARGE SCALE GENOMIC DNA]</scope>
    <source>
        <strain evidence="6 7">NPDC020568</strain>
    </source>
</reference>
<feature type="region of interest" description="Disordered" evidence="4">
    <location>
        <begin position="1"/>
        <end position="27"/>
    </location>
</feature>
<evidence type="ECO:0000256" key="2">
    <source>
        <dbReference type="ARBA" id="ARBA00022448"/>
    </source>
</evidence>
<feature type="region of interest" description="Disordered" evidence="4">
    <location>
        <begin position="52"/>
        <end position="106"/>
    </location>
</feature>
<dbReference type="InterPro" id="IPR051455">
    <property type="entry name" value="Bact_solute-bind_prot3"/>
</dbReference>
<evidence type="ECO:0000256" key="4">
    <source>
        <dbReference type="SAM" id="MobiDB-lite"/>
    </source>
</evidence>
<dbReference type="RefSeq" id="WP_081595805.1">
    <property type="nucleotide sequence ID" value="NZ_JBIRUQ010000006.1"/>
</dbReference>
<dbReference type="SUPFAM" id="SSF53850">
    <property type="entry name" value="Periplasmic binding protein-like II"/>
    <property type="match status" value="1"/>
</dbReference>
<dbReference type="PANTHER" id="PTHR30085">
    <property type="entry name" value="AMINO ACID ABC TRANSPORTER PERMEASE"/>
    <property type="match status" value="1"/>
</dbReference>
<proteinExistence type="inferred from homology"/>
<evidence type="ECO:0000259" key="5">
    <source>
        <dbReference type="SMART" id="SM00062"/>
    </source>
</evidence>